<evidence type="ECO:0000256" key="5">
    <source>
        <dbReference type="RuleBase" id="RU000383"/>
    </source>
</evidence>
<feature type="domain" description="Cyclin-like" evidence="6">
    <location>
        <begin position="76"/>
        <end position="162"/>
    </location>
</feature>
<dbReference type="GO" id="GO:0044843">
    <property type="term" value="P:cell cycle G1/S phase transition"/>
    <property type="evidence" value="ECO:0007669"/>
    <property type="project" value="UniProtKB-ARBA"/>
</dbReference>
<evidence type="ECO:0000313" key="7">
    <source>
        <dbReference type="EMBL" id="TID29961.1"/>
    </source>
</evidence>
<dbReference type="GO" id="GO:0051726">
    <property type="term" value="P:regulation of cell cycle"/>
    <property type="evidence" value="ECO:0007669"/>
    <property type="project" value="UniProtKB-ARBA"/>
</dbReference>
<comment type="caution">
    <text evidence="7">The sequence shown here is derived from an EMBL/GenBank/DDBJ whole genome shotgun (WGS) entry which is preliminary data.</text>
</comment>
<dbReference type="InterPro" id="IPR006671">
    <property type="entry name" value="Cyclin_N"/>
</dbReference>
<evidence type="ECO:0000259" key="6">
    <source>
        <dbReference type="SMART" id="SM00385"/>
    </source>
</evidence>
<dbReference type="AlphaFoldDB" id="A0A4T0X3K6"/>
<dbReference type="SUPFAM" id="SSF47954">
    <property type="entry name" value="Cyclin-like"/>
    <property type="match status" value="2"/>
</dbReference>
<evidence type="ECO:0000256" key="2">
    <source>
        <dbReference type="ARBA" id="ARBA00022618"/>
    </source>
</evidence>
<comment type="similarity">
    <text evidence="1 5">Belongs to the cyclin family.</text>
</comment>
<evidence type="ECO:0000256" key="1">
    <source>
        <dbReference type="ARBA" id="ARBA00008742"/>
    </source>
</evidence>
<organism evidence="7 8">
    <name type="scientific">Pichia inconspicua</name>
    <dbReference type="NCBI Taxonomy" id="52247"/>
    <lineage>
        <taxon>Eukaryota</taxon>
        <taxon>Fungi</taxon>
        <taxon>Dikarya</taxon>
        <taxon>Ascomycota</taxon>
        <taxon>Saccharomycotina</taxon>
        <taxon>Pichiomycetes</taxon>
        <taxon>Pichiales</taxon>
        <taxon>Pichiaceae</taxon>
        <taxon>Pichia</taxon>
    </lineage>
</organism>
<reference evidence="7 8" key="1">
    <citation type="journal article" date="2019" name="Front. Genet.">
        <title>Whole-Genome Sequencing of the Opportunistic Yeast Pathogen Candida inconspicua Uncovers Its Hybrid Origin.</title>
        <authorList>
            <person name="Mixao V."/>
            <person name="Hansen A.P."/>
            <person name="Saus E."/>
            <person name="Boekhout T."/>
            <person name="Lass-Florl C."/>
            <person name="Gabaldon T."/>
        </authorList>
    </citation>
    <scope>NUCLEOTIDE SEQUENCE [LARGE SCALE GENOMIC DNA]</scope>
    <source>
        <strain evidence="7 8">CBS 180</strain>
    </source>
</reference>
<dbReference type="Pfam" id="PF00134">
    <property type="entry name" value="Cyclin_N"/>
    <property type="match status" value="1"/>
</dbReference>
<dbReference type="SMART" id="SM00385">
    <property type="entry name" value="CYCLIN"/>
    <property type="match status" value="2"/>
</dbReference>
<accession>A0A4T0X3K6</accession>
<keyword evidence="2" id="KW-0132">Cell division</keyword>
<keyword evidence="8" id="KW-1185">Reference proteome</keyword>
<dbReference type="PANTHER" id="PTHR10177">
    <property type="entry name" value="CYCLINS"/>
    <property type="match status" value="1"/>
</dbReference>
<dbReference type="OrthoDB" id="5590282at2759"/>
<keyword evidence="4" id="KW-0131">Cell cycle</keyword>
<sequence length="398" mass="45288">MSLQRKHYGPPRRIRSNSYSNVLESIENFKNKIILNEYTDLISNNLKDLELNSTINPSMIDLQPEIKWFMRPFLVNFIIQLHSNLKLKPQTLFLTWNIIDNYCSKRIVFKQHYQLIGCTSLWIASKFEDKKSRVPTIKELISYCSNIYDDSMFKEMEIHILSTLNWSLNFTNFEDILQLSIKSSDPDGKELLNKPLNSYKSNTPIVSAILAVSRYLCELSLYERDFLNYSTSSIGSTCFLMACSILNMDYGLNLILNLLNDSSSSIISPFLQGFNGQQSINEIKNISLLLYKSILSPSDVLIEKYNSLGVITVVNRFLDDNNLLLNQSSNISNLLLRFPNNPPFSFSSSSNSNSISISNDSIFNSNTCDSPSNFSSFSSVSSATSYNSDFADLKETII</sequence>
<dbReference type="CDD" id="cd20559">
    <property type="entry name" value="CYCLIN_ScCLN_like"/>
    <property type="match status" value="1"/>
</dbReference>
<dbReference type="EMBL" id="SELW01000220">
    <property type="protein sequence ID" value="TID29961.1"/>
    <property type="molecule type" value="Genomic_DNA"/>
</dbReference>
<proteinExistence type="inferred from homology"/>
<feature type="domain" description="Cyclin-like" evidence="6">
    <location>
        <begin position="194"/>
        <end position="292"/>
    </location>
</feature>
<dbReference type="InterPro" id="IPR013763">
    <property type="entry name" value="Cyclin-like_dom"/>
</dbReference>
<dbReference type="CDD" id="cd20537">
    <property type="entry name" value="CYCLIN_CCNO-like_rpt2"/>
    <property type="match status" value="1"/>
</dbReference>
<evidence type="ECO:0000256" key="3">
    <source>
        <dbReference type="ARBA" id="ARBA00023127"/>
    </source>
</evidence>
<dbReference type="GO" id="GO:0051301">
    <property type="term" value="P:cell division"/>
    <property type="evidence" value="ECO:0007669"/>
    <property type="project" value="UniProtKB-KW"/>
</dbReference>
<dbReference type="Proteomes" id="UP000307173">
    <property type="component" value="Unassembled WGS sequence"/>
</dbReference>
<evidence type="ECO:0000313" key="8">
    <source>
        <dbReference type="Proteomes" id="UP000307173"/>
    </source>
</evidence>
<evidence type="ECO:0000256" key="4">
    <source>
        <dbReference type="ARBA" id="ARBA00023306"/>
    </source>
</evidence>
<dbReference type="STRING" id="52247.A0A4T0X3K6"/>
<dbReference type="GO" id="GO:0016538">
    <property type="term" value="F:cyclin-dependent protein serine/threonine kinase regulator activity"/>
    <property type="evidence" value="ECO:0007669"/>
    <property type="project" value="UniProtKB-ARBA"/>
</dbReference>
<name>A0A4T0X3K6_9ASCO</name>
<gene>
    <name evidence="7" type="ORF">CANINC_001472</name>
</gene>
<protein>
    <recommendedName>
        <fullName evidence="6">Cyclin-like domain-containing protein</fullName>
    </recommendedName>
</protein>
<dbReference type="Gene3D" id="1.10.472.10">
    <property type="entry name" value="Cyclin-like"/>
    <property type="match status" value="2"/>
</dbReference>
<dbReference type="InterPro" id="IPR039361">
    <property type="entry name" value="Cyclin"/>
</dbReference>
<dbReference type="InterPro" id="IPR036915">
    <property type="entry name" value="Cyclin-like_sf"/>
</dbReference>
<keyword evidence="3 5" id="KW-0195">Cyclin</keyword>
<dbReference type="FunFam" id="1.10.472.10:FF:000010">
    <property type="entry name" value="G1/S-specific cyclin Cln1"/>
    <property type="match status" value="1"/>
</dbReference>